<protein>
    <submittedName>
        <fullName evidence="5">Putative ketoacyl reductase</fullName>
    </submittedName>
</protein>
<dbReference type="PANTHER" id="PTHR43975">
    <property type="entry name" value="ZGC:101858"/>
    <property type="match status" value="1"/>
</dbReference>
<proteinExistence type="inferred from homology"/>
<dbReference type="InterPro" id="IPR020904">
    <property type="entry name" value="Sc_DH/Rdtase_CS"/>
</dbReference>
<dbReference type="InterPro" id="IPR002347">
    <property type="entry name" value="SDR_fam"/>
</dbReference>
<organism evidence="5 6">
    <name type="scientific">Streptomyces paromomycinus</name>
    <name type="common">Streptomyces rimosus subsp. paromomycinus</name>
    <dbReference type="NCBI Taxonomy" id="92743"/>
    <lineage>
        <taxon>Bacteria</taxon>
        <taxon>Bacillati</taxon>
        <taxon>Actinomycetota</taxon>
        <taxon>Actinomycetes</taxon>
        <taxon>Kitasatosporales</taxon>
        <taxon>Streptomycetaceae</taxon>
        <taxon>Streptomyces</taxon>
    </lineage>
</organism>
<sequence length="298" mass="30451">MTPSDEPAQHDEPTQHDEPAQHDQPGRTDQPDRVAPGDRPVLLVAGASSGIGAAVAARGTDAGARVAVCARRAGALREVAEACGATPYVADVTVRGEVDELVAAVVRDHGRLDGVVANAGTVRPGGLLELSDEDWDATLRTNLTSVFLLARAALPHLAATRGAFVTVGSVAGLRAAAGASAYAASKAGAGMLTSVIAAEFGPHGVRANTVCPGWTRTEMADEEMREFGGGLSLDAAYARATALVPQRRAAAAAEVADAVLWLLGPRSSYVNGATLTVDGGLTSVDAGRVPFDFTVTPR</sequence>
<dbReference type="FunFam" id="3.40.50.720:FF:000084">
    <property type="entry name" value="Short-chain dehydrogenase reductase"/>
    <property type="match status" value="1"/>
</dbReference>
<dbReference type="CDD" id="cd05233">
    <property type="entry name" value="SDR_c"/>
    <property type="match status" value="1"/>
</dbReference>
<dbReference type="RefSeq" id="WP_125058291.1">
    <property type="nucleotide sequence ID" value="NZ_BHZD01000001.1"/>
</dbReference>
<evidence type="ECO:0000313" key="5">
    <source>
        <dbReference type="EMBL" id="GCD48365.1"/>
    </source>
</evidence>
<reference evidence="5 6" key="1">
    <citation type="submission" date="2018-11" db="EMBL/GenBank/DDBJ databases">
        <title>Whole genome sequence of Streptomyces paromomycinus NBRC 15454(T).</title>
        <authorList>
            <person name="Komaki H."/>
            <person name="Tamura T."/>
        </authorList>
    </citation>
    <scope>NUCLEOTIDE SEQUENCE [LARGE SCALE GENOMIC DNA]</scope>
    <source>
        <strain evidence="5 6">NBRC 15454</strain>
    </source>
</reference>
<feature type="region of interest" description="Disordered" evidence="3">
    <location>
        <begin position="1"/>
        <end position="38"/>
    </location>
</feature>
<evidence type="ECO:0000256" key="3">
    <source>
        <dbReference type="SAM" id="MobiDB-lite"/>
    </source>
</evidence>
<accession>A0A401WGB9</accession>
<dbReference type="GO" id="GO:0016491">
    <property type="term" value="F:oxidoreductase activity"/>
    <property type="evidence" value="ECO:0007669"/>
    <property type="project" value="UniProtKB-KW"/>
</dbReference>
<name>A0A401WGB9_STREY</name>
<evidence type="ECO:0000256" key="1">
    <source>
        <dbReference type="ARBA" id="ARBA00006484"/>
    </source>
</evidence>
<evidence type="ECO:0000313" key="6">
    <source>
        <dbReference type="Proteomes" id="UP000286746"/>
    </source>
</evidence>
<comment type="similarity">
    <text evidence="1">Belongs to the short-chain dehydrogenases/reductases (SDR) family.</text>
</comment>
<dbReference type="PANTHER" id="PTHR43975:SF2">
    <property type="entry name" value="EG:BACR7A4.14 PROTEIN-RELATED"/>
    <property type="match status" value="1"/>
</dbReference>
<dbReference type="PRINTS" id="PR00080">
    <property type="entry name" value="SDRFAMILY"/>
</dbReference>
<dbReference type="AlphaFoldDB" id="A0A401WGB9"/>
<dbReference type="EMBL" id="BHZD01000001">
    <property type="protein sequence ID" value="GCD48365.1"/>
    <property type="molecule type" value="Genomic_DNA"/>
</dbReference>
<dbReference type="Gene3D" id="3.40.50.720">
    <property type="entry name" value="NAD(P)-binding Rossmann-like Domain"/>
    <property type="match status" value="1"/>
</dbReference>
<dbReference type="PROSITE" id="PS00061">
    <property type="entry name" value="ADH_SHORT"/>
    <property type="match status" value="1"/>
</dbReference>
<gene>
    <name evidence="5" type="primary">actIII</name>
    <name evidence="5" type="ORF">GKJPGBOP_08162</name>
</gene>
<comment type="caution">
    <text evidence="5">The sequence shown here is derived from an EMBL/GenBank/DDBJ whole genome shotgun (WGS) entry which is preliminary data.</text>
</comment>
<evidence type="ECO:0000256" key="2">
    <source>
        <dbReference type="ARBA" id="ARBA00023002"/>
    </source>
</evidence>
<dbReference type="InterPro" id="IPR057326">
    <property type="entry name" value="KR_dom"/>
</dbReference>
<dbReference type="PRINTS" id="PR00081">
    <property type="entry name" value="GDHRDH"/>
</dbReference>
<dbReference type="Pfam" id="PF13561">
    <property type="entry name" value="adh_short_C2"/>
    <property type="match status" value="1"/>
</dbReference>
<evidence type="ECO:0000259" key="4">
    <source>
        <dbReference type="SMART" id="SM00822"/>
    </source>
</evidence>
<dbReference type="InterPro" id="IPR036291">
    <property type="entry name" value="NAD(P)-bd_dom_sf"/>
</dbReference>
<dbReference type="SMART" id="SM00822">
    <property type="entry name" value="PKS_KR"/>
    <property type="match status" value="1"/>
</dbReference>
<dbReference type="SUPFAM" id="SSF51735">
    <property type="entry name" value="NAD(P)-binding Rossmann-fold domains"/>
    <property type="match status" value="1"/>
</dbReference>
<feature type="domain" description="Ketoreductase" evidence="4">
    <location>
        <begin position="40"/>
        <end position="217"/>
    </location>
</feature>
<dbReference type="Proteomes" id="UP000286746">
    <property type="component" value="Unassembled WGS sequence"/>
</dbReference>
<keyword evidence="6" id="KW-1185">Reference proteome</keyword>
<feature type="compositionally biased region" description="Basic and acidic residues" evidence="3">
    <location>
        <begin position="7"/>
        <end position="36"/>
    </location>
</feature>
<keyword evidence="2" id="KW-0560">Oxidoreductase</keyword>